<proteinExistence type="predicted"/>
<keyword evidence="2" id="KW-1185">Reference proteome</keyword>
<organism evidence="1 2">
    <name type="scientific">Dictyobacter kobayashii</name>
    <dbReference type="NCBI Taxonomy" id="2014872"/>
    <lineage>
        <taxon>Bacteria</taxon>
        <taxon>Bacillati</taxon>
        <taxon>Chloroflexota</taxon>
        <taxon>Ktedonobacteria</taxon>
        <taxon>Ktedonobacterales</taxon>
        <taxon>Dictyobacteraceae</taxon>
        <taxon>Dictyobacter</taxon>
    </lineage>
</organism>
<dbReference type="AlphaFoldDB" id="A0A402ABA9"/>
<name>A0A402ABA9_9CHLR</name>
<protein>
    <submittedName>
        <fullName evidence="1">Uncharacterized protein</fullName>
    </submittedName>
</protein>
<dbReference type="Proteomes" id="UP000287188">
    <property type="component" value="Unassembled WGS sequence"/>
</dbReference>
<reference evidence="2" key="1">
    <citation type="submission" date="2018-12" db="EMBL/GenBank/DDBJ databases">
        <title>Tengunoibacter tsumagoiensis gen. nov., sp. nov., Dictyobacter kobayashii sp. nov., D. alpinus sp. nov., and D. joshuensis sp. nov. and description of Dictyobacteraceae fam. nov. within the order Ktedonobacterales isolated from Tengu-no-mugimeshi.</title>
        <authorList>
            <person name="Wang C.M."/>
            <person name="Zheng Y."/>
            <person name="Sakai Y."/>
            <person name="Toyoda A."/>
            <person name="Minakuchi Y."/>
            <person name="Abe K."/>
            <person name="Yokota A."/>
            <person name="Yabe S."/>
        </authorList>
    </citation>
    <scope>NUCLEOTIDE SEQUENCE [LARGE SCALE GENOMIC DNA]</scope>
    <source>
        <strain evidence="2">Uno11</strain>
    </source>
</reference>
<dbReference type="RefSeq" id="WP_136625146.1">
    <property type="nucleotide sequence ID" value="NZ_BIFS01000001.1"/>
</dbReference>
<sequence length="71" mass="8274">MDLDSDIEKARSRVQISADNYEISFNPQNPEQVRIFDTETLNELNLTIDEAFSLLQVMLKNRSELYTQKHG</sequence>
<evidence type="ECO:0000313" key="1">
    <source>
        <dbReference type="EMBL" id="GCE16281.1"/>
    </source>
</evidence>
<evidence type="ECO:0000313" key="2">
    <source>
        <dbReference type="Proteomes" id="UP000287188"/>
    </source>
</evidence>
<comment type="caution">
    <text evidence="1">The sequence shown here is derived from an EMBL/GenBank/DDBJ whole genome shotgun (WGS) entry which is preliminary data.</text>
</comment>
<dbReference type="OrthoDB" id="9855043at2"/>
<gene>
    <name evidence="1" type="ORF">KDK_00810</name>
</gene>
<accession>A0A402ABA9</accession>
<dbReference type="EMBL" id="BIFS01000001">
    <property type="protein sequence ID" value="GCE16281.1"/>
    <property type="molecule type" value="Genomic_DNA"/>
</dbReference>